<dbReference type="EMBL" id="JADKPN010000019">
    <property type="protein sequence ID" value="MBF4765807.1"/>
    <property type="molecule type" value="Genomic_DNA"/>
</dbReference>
<evidence type="ECO:0000256" key="3">
    <source>
        <dbReference type="ARBA" id="ARBA00023163"/>
    </source>
</evidence>
<feature type="compositionally biased region" description="Basic and acidic residues" evidence="4">
    <location>
        <begin position="99"/>
        <end position="118"/>
    </location>
</feature>
<organism evidence="6 7">
    <name type="scientific">Nocardioides islandensis</name>
    <dbReference type="NCBI Taxonomy" id="433663"/>
    <lineage>
        <taxon>Bacteria</taxon>
        <taxon>Bacillati</taxon>
        <taxon>Actinomycetota</taxon>
        <taxon>Actinomycetes</taxon>
        <taxon>Propionibacteriales</taxon>
        <taxon>Nocardioidaceae</taxon>
        <taxon>Nocardioides</taxon>
    </lineage>
</organism>
<evidence type="ECO:0000256" key="2">
    <source>
        <dbReference type="ARBA" id="ARBA00023125"/>
    </source>
</evidence>
<proteinExistence type="predicted"/>
<dbReference type="RefSeq" id="WP_194708991.1">
    <property type="nucleotide sequence ID" value="NZ_JADKPN010000019.1"/>
</dbReference>
<dbReference type="GO" id="GO:0003677">
    <property type="term" value="F:DNA binding"/>
    <property type="evidence" value="ECO:0007669"/>
    <property type="project" value="UniProtKB-KW"/>
</dbReference>
<keyword evidence="2" id="KW-0238">DNA-binding</keyword>
<dbReference type="Pfam" id="PF01022">
    <property type="entry name" value="HTH_5"/>
    <property type="match status" value="1"/>
</dbReference>
<comment type="caution">
    <text evidence="6">The sequence shown here is derived from an EMBL/GenBank/DDBJ whole genome shotgun (WGS) entry which is preliminary data.</text>
</comment>
<dbReference type="InterPro" id="IPR051081">
    <property type="entry name" value="HTH_MetalResp_TranReg"/>
</dbReference>
<dbReference type="InterPro" id="IPR001845">
    <property type="entry name" value="HTH_ArsR_DNA-bd_dom"/>
</dbReference>
<gene>
    <name evidence="6" type="ORF">ISU07_21960</name>
</gene>
<dbReference type="InterPro" id="IPR011991">
    <property type="entry name" value="ArsR-like_HTH"/>
</dbReference>
<dbReference type="PANTHER" id="PTHR33154:SF33">
    <property type="entry name" value="TRANSCRIPTIONAL REPRESSOR SDPR"/>
    <property type="match status" value="1"/>
</dbReference>
<evidence type="ECO:0000259" key="5">
    <source>
        <dbReference type="PROSITE" id="PS50987"/>
    </source>
</evidence>
<dbReference type="SMART" id="SM00418">
    <property type="entry name" value="HTH_ARSR"/>
    <property type="match status" value="1"/>
</dbReference>
<evidence type="ECO:0000256" key="1">
    <source>
        <dbReference type="ARBA" id="ARBA00023015"/>
    </source>
</evidence>
<dbReference type="Gene3D" id="1.10.10.10">
    <property type="entry name" value="Winged helix-like DNA-binding domain superfamily/Winged helix DNA-binding domain"/>
    <property type="match status" value="1"/>
</dbReference>
<evidence type="ECO:0000313" key="6">
    <source>
        <dbReference type="EMBL" id="MBF4765807.1"/>
    </source>
</evidence>
<dbReference type="CDD" id="cd00090">
    <property type="entry name" value="HTH_ARSR"/>
    <property type="match status" value="1"/>
</dbReference>
<dbReference type="Proteomes" id="UP000640489">
    <property type="component" value="Unassembled WGS sequence"/>
</dbReference>
<dbReference type="InterPro" id="IPR036388">
    <property type="entry name" value="WH-like_DNA-bd_sf"/>
</dbReference>
<keyword evidence="3" id="KW-0804">Transcription</keyword>
<accession>A0A930YGA8</accession>
<keyword evidence="7" id="KW-1185">Reference proteome</keyword>
<dbReference type="PRINTS" id="PR00778">
    <property type="entry name" value="HTHARSR"/>
</dbReference>
<protein>
    <submittedName>
        <fullName evidence="6">Winged helix-turn-helix transcriptional regulator</fullName>
    </submittedName>
</protein>
<dbReference type="NCBIfam" id="NF033788">
    <property type="entry name" value="HTH_metalloreg"/>
    <property type="match status" value="1"/>
</dbReference>
<keyword evidence="1" id="KW-0805">Transcription regulation</keyword>
<evidence type="ECO:0000313" key="7">
    <source>
        <dbReference type="Proteomes" id="UP000640489"/>
    </source>
</evidence>
<name>A0A930YGA8_9ACTN</name>
<evidence type="ECO:0000256" key="4">
    <source>
        <dbReference type="SAM" id="MobiDB-lite"/>
    </source>
</evidence>
<feature type="domain" description="HTH arsR-type" evidence="5">
    <location>
        <begin position="1"/>
        <end position="89"/>
    </location>
</feature>
<dbReference type="GO" id="GO:0003700">
    <property type="term" value="F:DNA-binding transcription factor activity"/>
    <property type="evidence" value="ECO:0007669"/>
    <property type="project" value="InterPro"/>
</dbReference>
<feature type="region of interest" description="Disordered" evidence="4">
    <location>
        <begin position="93"/>
        <end position="118"/>
    </location>
</feature>
<dbReference type="PANTHER" id="PTHR33154">
    <property type="entry name" value="TRANSCRIPTIONAL REGULATOR, ARSR FAMILY"/>
    <property type="match status" value="1"/>
</dbReference>
<sequence length="118" mass="12814">MDAFAAIADPVRRAILEEVARRPVRVVDLAAQHAVSRPAISKHLRVLAEAGLVTAEDRGRERHYGLSVAGLAPVQALLERLVLAATPVTSPSLDALATEVRRTSRDRRTSPHPRQETA</sequence>
<dbReference type="PROSITE" id="PS50987">
    <property type="entry name" value="HTH_ARSR_2"/>
    <property type="match status" value="1"/>
</dbReference>
<dbReference type="InterPro" id="IPR036390">
    <property type="entry name" value="WH_DNA-bd_sf"/>
</dbReference>
<dbReference type="AlphaFoldDB" id="A0A930YGA8"/>
<reference evidence="6" key="1">
    <citation type="submission" date="2020-11" db="EMBL/GenBank/DDBJ databases">
        <title>Nocardioides sp. nov., isolated from Soil of Cynanchum wilfordii Hemsley rhizosphere.</title>
        <authorList>
            <person name="Lee J.-S."/>
            <person name="Suh M.K."/>
            <person name="Kim J.-S."/>
        </authorList>
    </citation>
    <scope>NUCLEOTIDE SEQUENCE</scope>
    <source>
        <strain evidence="6">KCTC 19275</strain>
    </source>
</reference>
<dbReference type="SUPFAM" id="SSF46785">
    <property type="entry name" value="Winged helix' DNA-binding domain"/>
    <property type="match status" value="1"/>
</dbReference>